<dbReference type="PANTHER" id="PTHR12968:SF1">
    <property type="entry name" value="B9 DOMAIN-CONTAINING PROTEIN 1"/>
    <property type="match status" value="1"/>
</dbReference>
<dbReference type="InterPro" id="IPR010796">
    <property type="entry name" value="C2_B9-type_dom"/>
</dbReference>
<evidence type="ECO:0000256" key="4">
    <source>
        <dbReference type="ARBA" id="ARBA00023212"/>
    </source>
</evidence>
<reference evidence="8" key="1">
    <citation type="submission" date="2020-05" db="EMBL/GenBank/DDBJ databases">
        <title>Phylogenomic resolution of chytrid fungi.</title>
        <authorList>
            <person name="Stajich J.E."/>
            <person name="Amses K."/>
            <person name="Simmons R."/>
            <person name="Seto K."/>
            <person name="Myers J."/>
            <person name="Bonds A."/>
            <person name="Quandt C.A."/>
            <person name="Barry K."/>
            <person name="Liu P."/>
            <person name="Grigoriev I."/>
            <person name="Longcore J.E."/>
            <person name="James T.Y."/>
        </authorList>
    </citation>
    <scope>NUCLEOTIDE SEQUENCE</scope>
    <source>
        <strain evidence="8">JEL0513</strain>
    </source>
</reference>
<sequence length="177" mass="19585">MTFFSVSAVGQIESALVVLNGLEDGLTQMARTSTTATFSQSMYASGTFSRACVWNFPIEISFKSTNAFGWPQLVVCVYGLDDFGRDVIRGYGAIRLPMTPGRHTLYIPTVVPIATSPFHEILSWYTGRLPEYLDHNFIAQGKGREVTRVKSQGALKIVVDVATKNMEIFGFQVSSRK</sequence>
<comment type="similarity">
    <text evidence="6">Belongs to the B9D family.</text>
</comment>
<comment type="subcellular location">
    <subcellularLocation>
        <location evidence="1">Cytoplasm</location>
        <location evidence="1">Cytoskeleton</location>
        <location evidence="1">Cilium basal body</location>
    </subcellularLocation>
</comment>
<comment type="caution">
    <text evidence="8">The sequence shown here is derived from an EMBL/GenBank/DDBJ whole genome shotgun (WGS) entry which is preliminary data.</text>
</comment>
<evidence type="ECO:0000313" key="9">
    <source>
        <dbReference type="Proteomes" id="UP001211907"/>
    </source>
</evidence>
<keyword evidence="5" id="KW-0966">Cell projection</keyword>
<evidence type="ECO:0000256" key="7">
    <source>
        <dbReference type="ARBA" id="ARBA00039274"/>
    </source>
</evidence>
<gene>
    <name evidence="8" type="primary">B9D1</name>
    <name evidence="8" type="ORF">HK100_008060</name>
</gene>
<keyword evidence="9" id="KW-1185">Reference proteome</keyword>
<dbReference type="GO" id="GO:0036038">
    <property type="term" value="C:MKS complex"/>
    <property type="evidence" value="ECO:0007669"/>
    <property type="project" value="TreeGrafter"/>
</dbReference>
<dbReference type="PROSITE" id="PS51381">
    <property type="entry name" value="C2_B9"/>
    <property type="match status" value="1"/>
</dbReference>
<dbReference type="EMBL" id="JADGJH010003867">
    <property type="protein sequence ID" value="KAJ3088361.1"/>
    <property type="molecule type" value="Genomic_DNA"/>
</dbReference>
<dbReference type="AlphaFoldDB" id="A0AAD5SPH0"/>
<evidence type="ECO:0000313" key="8">
    <source>
        <dbReference type="EMBL" id="KAJ3088361.1"/>
    </source>
</evidence>
<evidence type="ECO:0000256" key="5">
    <source>
        <dbReference type="ARBA" id="ARBA00023273"/>
    </source>
</evidence>
<dbReference type="Pfam" id="PF07162">
    <property type="entry name" value="B9-C2"/>
    <property type="match status" value="1"/>
</dbReference>
<protein>
    <recommendedName>
        <fullName evidence="7">B9 domain-containing protein 1</fullName>
    </recommendedName>
</protein>
<evidence type="ECO:0000256" key="1">
    <source>
        <dbReference type="ARBA" id="ARBA00004120"/>
    </source>
</evidence>
<keyword evidence="4" id="KW-0206">Cytoskeleton</keyword>
<dbReference type="PANTHER" id="PTHR12968">
    <property type="entry name" value="B9 DOMAIN-CONTAINING"/>
    <property type="match status" value="1"/>
</dbReference>
<accession>A0AAD5SPH0</accession>
<keyword evidence="2" id="KW-0963">Cytoplasm</keyword>
<dbReference type="Proteomes" id="UP001211907">
    <property type="component" value="Unassembled WGS sequence"/>
</dbReference>
<name>A0AAD5SPH0_9FUNG</name>
<organism evidence="8 9">
    <name type="scientific">Physocladia obscura</name>
    <dbReference type="NCBI Taxonomy" id="109957"/>
    <lineage>
        <taxon>Eukaryota</taxon>
        <taxon>Fungi</taxon>
        <taxon>Fungi incertae sedis</taxon>
        <taxon>Chytridiomycota</taxon>
        <taxon>Chytridiomycota incertae sedis</taxon>
        <taxon>Chytridiomycetes</taxon>
        <taxon>Chytridiales</taxon>
        <taxon>Chytriomycetaceae</taxon>
        <taxon>Physocladia</taxon>
    </lineage>
</organism>
<evidence type="ECO:0000256" key="6">
    <source>
        <dbReference type="ARBA" id="ARBA00038411"/>
    </source>
</evidence>
<dbReference type="GO" id="GO:0060271">
    <property type="term" value="P:cilium assembly"/>
    <property type="evidence" value="ECO:0007669"/>
    <property type="project" value="TreeGrafter"/>
</dbReference>
<keyword evidence="3" id="KW-0970">Cilium biogenesis/degradation</keyword>
<evidence type="ECO:0000256" key="2">
    <source>
        <dbReference type="ARBA" id="ARBA00022490"/>
    </source>
</evidence>
<evidence type="ECO:0000256" key="3">
    <source>
        <dbReference type="ARBA" id="ARBA00022794"/>
    </source>
</evidence>
<proteinExistence type="inferred from homology"/>